<keyword evidence="3" id="KW-0804">Transcription</keyword>
<organism evidence="6 7">
    <name type="scientific">Sphingomonas gellani</name>
    <dbReference type="NCBI Taxonomy" id="1166340"/>
    <lineage>
        <taxon>Bacteria</taxon>
        <taxon>Pseudomonadati</taxon>
        <taxon>Pseudomonadota</taxon>
        <taxon>Alphaproteobacteria</taxon>
        <taxon>Sphingomonadales</taxon>
        <taxon>Sphingomonadaceae</taxon>
        <taxon>Sphingomonas</taxon>
    </lineage>
</organism>
<dbReference type="InterPro" id="IPR010982">
    <property type="entry name" value="Lambda_DNA-bd_dom_sf"/>
</dbReference>
<dbReference type="GO" id="GO:0000976">
    <property type="term" value="F:transcription cis-regulatory region binding"/>
    <property type="evidence" value="ECO:0007669"/>
    <property type="project" value="TreeGrafter"/>
</dbReference>
<gene>
    <name evidence="6" type="ORF">SAMN05192583_3285</name>
</gene>
<proteinExistence type="predicted"/>
<evidence type="ECO:0000259" key="5">
    <source>
        <dbReference type="PROSITE" id="PS50932"/>
    </source>
</evidence>
<dbReference type="Pfam" id="PF13377">
    <property type="entry name" value="Peripla_BP_3"/>
    <property type="match status" value="1"/>
</dbReference>
<dbReference type="STRING" id="1166340.SAMN05192583_3285"/>
<keyword evidence="1" id="KW-0805">Transcription regulation</keyword>
<dbReference type="Proteomes" id="UP000199206">
    <property type="component" value="Unassembled WGS sequence"/>
</dbReference>
<accession>A0A1H8IH06</accession>
<evidence type="ECO:0000313" key="6">
    <source>
        <dbReference type="EMBL" id="SEN67804.1"/>
    </source>
</evidence>
<dbReference type="InterPro" id="IPR046335">
    <property type="entry name" value="LacI/GalR-like_sensor"/>
</dbReference>
<dbReference type="PRINTS" id="PR00036">
    <property type="entry name" value="HTHLACI"/>
</dbReference>
<sequence length="394" mass="41651">MIETVSVKSAPSRPPRRSAPTISDVAKLAGVSVMTVSRVVNNGKHVREAKREAVNAAIAALNYAPNLAARSLAGAGQVRIGLLHSNPSAGFLSELLIGSLDQAGRDNVQIVVEKCEVGDHEAEVARHLIDGRIDGVILPPPLCEAPALLALFAEARVPAVSVATSLPPSDVLSIRVNDREAAAVMTRHIMSLGHRRIGFIAGDPTLSASAQRAQGYREALEEAGIPVDPALIVDGLFTYRSGLDAAELLLELDEPPTAIFSSNDDMAAATVAVAHRRGLDVPGDLTVCGFDDTALSTAIWPELTTIHQPIADMARAAVELLVGIVRRQSGDESVATDRVLDYILVRRQSDAAPRQRPRAIPMALELNFAGGMRSAKAVALGLKPNHLVEVGQLP</sequence>
<dbReference type="Gene3D" id="3.40.50.2300">
    <property type="match status" value="2"/>
</dbReference>
<evidence type="ECO:0000256" key="3">
    <source>
        <dbReference type="ARBA" id="ARBA00023163"/>
    </source>
</evidence>
<dbReference type="AlphaFoldDB" id="A0A1H8IH06"/>
<dbReference type="PROSITE" id="PS00356">
    <property type="entry name" value="HTH_LACI_1"/>
    <property type="match status" value="1"/>
</dbReference>
<dbReference type="CDD" id="cd01392">
    <property type="entry name" value="HTH_LacI"/>
    <property type="match status" value="1"/>
</dbReference>
<protein>
    <submittedName>
        <fullName evidence="6">Transcriptional regulator, LacI family</fullName>
    </submittedName>
</protein>
<dbReference type="Pfam" id="PF00356">
    <property type="entry name" value="LacI"/>
    <property type="match status" value="1"/>
</dbReference>
<dbReference type="CDD" id="cd01545">
    <property type="entry name" value="PBP1_SalR"/>
    <property type="match status" value="1"/>
</dbReference>
<dbReference type="Gene3D" id="1.10.260.40">
    <property type="entry name" value="lambda repressor-like DNA-binding domains"/>
    <property type="match status" value="1"/>
</dbReference>
<dbReference type="PANTHER" id="PTHR30146:SF153">
    <property type="entry name" value="LACTOSE OPERON REPRESSOR"/>
    <property type="match status" value="1"/>
</dbReference>
<dbReference type="SMART" id="SM00354">
    <property type="entry name" value="HTH_LACI"/>
    <property type="match status" value="1"/>
</dbReference>
<keyword evidence="2" id="KW-0238">DNA-binding</keyword>
<evidence type="ECO:0000313" key="7">
    <source>
        <dbReference type="Proteomes" id="UP000199206"/>
    </source>
</evidence>
<evidence type="ECO:0000256" key="1">
    <source>
        <dbReference type="ARBA" id="ARBA00023015"/>
    </source>
</evidence>
<dbReference type="PROSITE" id="PS50932">
    <property type="entry name" value="HTH_LACI_2"/>
    <property type="match status" value="1"/>
</dbReference>
<dbReference type="InterPro" id="IPR028082">
    <property type="entry name" value="Peripla_BP_I"/>
</dbReference>
<dbReference type="SUPFAM" id="SSF53822">
    <property type="entry name" value="Periplasmic binding protein-like I"/>
    <property type="match status" value="1"/>
</dbReference>
<dbReference type="EMBL" id="FOCF01000010">
    <property type="protein sequence ID" value="SEN67804.1"/>
    <property type="molecule type" value="Genomic_DNA"/>
</dbReference>
<dbReference type="InterPro" id="IPR000843">
    <property type="entry name" value="HTH_LacI"/>
</dbReference>
<evidence type="ECO:0000256" key="2">
    <source>
        <dbReference type="ARBA" id="ARBA00023125"/>
    </source>
</evidence>
<dbReference type="GO" id="GO:0003700">
    <property type="term" value="F:DNA-binding transcription factor activity"/>
    <property type="evidence" value="ECO:0007669"/>
    <property type="project" value="TreeGrafter"/>
</dbReference>
<feature type="region of interest" description="Disordered" evidence="4">
    <location>
        <begin position="1"/>
        <end position="20"/>
    </location>
</feature>
<dbReference type="PANTHER" id="PTHR30146">
    <property type="entry name" value="LACI-RELATED TRANSCRIPTIONAL REPRESSOR"/>
    <property type="match status" value="1"/>
</dbReference>
<name>A0A1H8IH06_9SPHN</name>
<evidence type="ECO:0000256" key="4">
    <source>
        <dbReference type="SAM" id="MobiDB-lite"/>
    </source>
</evidence>
<feature type="domain" description="HTH lacI-type" evidence="5">
    <location>
        <begin position="20"/>
        <end position="74"/>
    </location>
</feature>
<keyword evidence="7" id="KW-1185">Reference proteome</keyword>
<dbReference type="SUPFAM" id="SSF47413">
    <property type="entry name" value="lambda repressor-like DNA-binding domains"/>
    <property type="match status" value="1"/>
</dbReference>
<reference evidence="7" key="1">
    <citation type="submission" date="2016-10" db="EMBL/GenBank/DDBJ databases">
        <authorList>
            <person name="Varghese N."/>
            <person name="Submissions S."/>
        </authorList>
    </citation>
    <scope>NUCLEOTIDE SEQUENCE [LARGE SCALE GENOMIC DNA]</scope>
    <source>
        <strain evidence="7">S6-262</strain>
    </source>
</reference>